<accession>A0A5B7D6W2</accession>
<dbReference type="AlphaFoldDB" id="A0A5B7D6W2"/>
<keyword evidence="2" id="KW-1185">Reference proteome</keyword>
<dbReference type="Proteomes" id="UP000324222">
    <property type="component" value="Unassembled WGS sequence"/>
</dbReference>
<comment type="caution">
    <text evidence="1">The sequence shown here is derived from an EMBL/GenBank/DDBJ whole genome shotgun (WGS) entry which is preliminary data.</text>
</comment>
<reference evidence="1 2" key="1">
    <citation type="submission" date="2019-05" db="EMBL/GenBank/DDBJ databases">
        <title>Another draft genome of Portunus trituberculatus and its Hox gene families provides insights of decapod evolution.</title>
        <authorList>
            <person name="Jeong J.-H."/>
            <person name="Song I."/>
            <person name="Kim S."/>
            <person name="Choi T."/>
            <person name="Kim D."/>
            <person name="Ryu S."/>
            <person name="Kim W."/>
        </authorList>
    </citation>
    <scope>NUCLEOTIDE SEQUENCE [LARGE SCALE GENOMIC DNA]</scope>
    <source>
        <tissue evidence="1">Muscle</tissue>
    </source>
</reference>
<protein>
    <submittedName>
        <fullName evidence="1">Uncharacterized protein</fullName>
    </submittedName>
</protein>
<evidence type="ECO:0000313" key="2">
    <source>
        <dbReference type="Proteomes" id="UP000324222"/>
    </source>
</evidence>
<sequence length="129" mass="14526">MTTEKLDHKDARGLNLLVAIARLTPVEALVVDLQVLDGQLGAIDGNSVRFQLVPDTWYAQHTHFLMLTRPFSSITGASFLYHLKRDGGGSPVNSHLSLTLSPEPLVWFRRRRMTFRLLLVSFSPVLQWG</sequence>
<evidence type="ECO:0000313" key="1">
    <source>
        <dbReference type="EMBL" id="MPC17030.1"/>
    </source>
</evidence>
<proteinExistence type="predicted"/>
<dbReference type="EMBL" id="VSRR010000555">
    <property type="protein sequence ID" value="MPC17030.1"/>
    <property type="molecule type" value="Genomic_DNA"/>
</dbReference>
<organism evidence="1 2">
    <name type="scientific">Portunus trituberculatus</name>
    <name type="common">Swimming crab</name>
    <name type="synonym">Neptunus trituberculatus</name>
    <dbReference type="NCBI Taxonomy" id="210409"/>
    <lineage>
        <taxon>Eukaryota</taxon>
        <taxon>Metazoa</taxon>
        <taxon>Ecdysozoa</taxon>
        <taxon>Arthropoda</taxon>
        <taxon>Crustacea</taxon>
        <taxon>Multicrustacea</taxon>
        <taxon>Malacostraca</taxon>
        <taxon>Eumalacostraca</taxon>
        <taxon>Eucarida</taxon>
        <taxon>Decapoda</taxon>
        <taxon>Pleocyemata</taxon>
        <taxon>Brachyura</taxon>
        <taxon>Eubrachyura</taxon>
        <taxon>Portunoidea</taxon>
        <taxon>Portunidae</taxon>
        <taxon>Portuninae</taxon>
        <taxon>Portunus</taxon>
    </lineage>
</organism>
<gene>
    <name evidence="1" type="ORF">E2C01_009875</name>
</gene>
<name>A0A5B7D6W2_PORTR</name>